<gene>
    <name evidence="2" type="ORF">MNBD_BACTEROID04-1364</name>
</gene>
<accession>A0A3B0UKR7</accession>
<dbReference type="EMBL" id="UOER01000667">
    <property type="protein sequence ID" value="VAW26992.1"/>
    <property type="molecule type" value="Genomic_DNA"/>
</dbReference>
<evidence type="ECO:0000259" key="1">
    <source>
        <dbReference type="Pfam" id="PF01738"/>
    </source>
</evidence>
<reference evidence="2" key="1">
    <citation type="submission" date="2018-06" db="EMBL/GenBank/DDBJ databases">
        <authorList>
            <person name="Zhirakovskaya E."/>
        </authorList>
    </citation>
    <scope>NUCLEOTIDE SEQUENCE</scope>
</reference>
<organism evidence="2">
    <name type="scientific">hydrothermal vent metagenome</name>
    <dbReference type="NCBI Taxonomy" id="652676"/>
    <lineage>
        <taxon>unclassified sequences</taxon>
        <taxon>metagenomes</taxon>
        <taxon>ecological metagenomes</taxon>
    </lineage>
</organism>
<dbReference type="InterPro" id="IPR029058">
    <property type="entry name" value="AB_hydrolase_fold"/>
</dbReference>
<dbReference type="Gene3D" id="3.40.50.1820">
    <property type="entry name" value="alpha/beta hydrolase"/>
    <property type="match status" value="1"/>
</dbReference>
<name>A0A3B0UKR7_9ZZZZ</name>
<dbReference type="Pfam" id="PF01738">
    <property type="entry name" value="DLH"/>
    <property type="match status" value="1"/>
</dbReference>
<protein>
    <recommendedName>
        <fullName evidence="1">Dienelactone hydrolase domain-containing protein</fullName>
    </recommendedName>
</protein>
<dbReference type="AlphaFoldDB" id="A0A3B0UKR7"/>
<dbReference type="GO" id="GO:0016787">
    <property type="term" value="F:hydrolase activity"/>
    <property type="evidence" value="ECO:0007669"/>
    <property type="project" value="InterPro"/>
</dbReference>
<feature type="non-terminal residue" evidence="2">
    <location>
        <position position="1"/>
    </location>
</feature>
<feature type="domain" description="Dienelactone hydrolase" evidence="1">
    <location>
        <begin position="7"/>
        <end position="91"/>
    </location>
</feature>
<proteinExistence type="predicted"/>
<evidence type="ECO:0000313" key="2">
    <source>
        <dbReference type="EMBL" id="VAW26992.1"/>
    </source>
</evidence>
<dbReference type="SUPFAM" id="SSF53474">
    <property type="entry name" value="alpha/beta-Hydrolases"/>
    <property type="match status" value="1"/>
</dbReference>
<dbReference type="InterPro" id="IPR002925">
    <property type="entry name" value="Dienelactn_hydro"/>
</dbReference>
<sequence>PIAEKSSFGKIKAKMLIAHGNADPFIKRESLTKFQDTLDKANAKWSMITYGNVRHSFTNPAADSHGLEALKYNKYADEHSWKAMQVFFNEIFK</sequence>